<dbReference type="GO" id="GO:0016747">
    <property type="term" value="F:acyltransferase activity, transferring groups other than amino-acyl groups"/>
    <property type="evidence" value="ECO:0007669"/>
    <property type="project" value="InterPro"/>
</dbReference>
<protein>
    <submittedName>
        <fullName evidence="2">Ribosomal protein S18 acetylase RimI-like enzyme</fullName>
    </submittedName>
</protein>
<dbReference type="Proteomes" id="UP000571554">
    <property type="component" value="Unassembled WGS sequence"/>
</dbReference>
<gene>
    <name evidence="2" type="ORF">F4827_001849</name>
</gene>
<sequence length="143" mass="16449">MLVAMRIAAMRESLERIGRFDPQRARERFLAAFEPALCRFIEADGVRVGFVLVRPQADHWLLDHLYVMPEQQGRGIGAQVLREIFTDADALRLPVRVGALRGSDSNRFYQRHGFMQVSESEWDIYYERQPMSPTSPTPPLTLS</sequence>
<dbReference type="Pfam" id="PF13508">
    <property type="entry name" value="Acetyltransf_7"/>
    <property type="match status" value="1"/>
</dbReference>
<dbReference type="PANTHER" id="PTHR42791">
    <property type="entry name" value="GNAT FAMILY ACETYLTRANSFERASE"/>
    <property type="match status" value="1"/>
</dbReference>
<dbReference type="PANTHER" id="PTHR42791:SF1">
    <property type="entry name" value="N-ACETYLTRANSFERASE DOMAIN-CONTAINING PROTEIN"/>
    <property type="match status" value="1"/>
</dbReference>
<reference evidence="2 3" key="1">
    <citation type="submission" date="2020-08" db="EMBL/GenBank/DDBJ databases">
        <title>Above-ground endophytic microbial communities from plants in different locations in the United States.</title>
        <authorList>
            <person name="Frank C."/>
        </authorList>
    </citation>
    <scope>NUCLEOTIDE SEQUENCE [LARGE SCALE GENOMIC DNA]</scope>
    <source>
        <strain evidence="2 3">WP4_2_2</strain>
    </source>
</reference>
<evidence type="ECO:0000259" key="1">
    <source>
        <dbReference type="PROSITE" id="PS51186"/>
    </source>
</evidence>
<comment type="caution">
    <text evidence="2">The sequence shown here is derived from an EMBL/GenBank/DDBJ whole genome shotgun (WGS) entry which is preliminary data.</text>
</comment>
<dbReference type="CDD" id="cd04301">
    <property type="entry name" value="NAT_SF"/>
    <property type="match status" value="1"/>
</dbReference>
<evidence type="ECO:0000313" key="2">
    <source>
        <dbReference type="EMBL" id="MBB6102001.1"/>
    </source>
</evidence>
<dbReference type="InterPro" id="IPR016181">
    <property type="entry name" value="Acyl_CoA_acyltransferase"/>
</dbReference>
<keyword evidence="2" id="KW-0689">Ribosomal protein</keyword>
<feature type="domain" description="N-acetyltransferase" evidence="1">
    <location>
        <begin position="1"/>
        <end position="132"/>
    </location>
</feature>
<dbReference type="EMBL" id="JACHBW010000004">
    <property type="protein sequence ID" value="MBB6102001.1"/>
    <property type="molecule type" value="Genomic_DNA"/>
</dbReference>
<proteinExistence type="predicted"/>
<keyword evidence="3" id="KW-1185">Reference proteome</keyword>
<organism evidence="2 3">
    <name type="scientific">Paraburkholderia bannensis</name>
    <dbReference type="NCBI Taxonomy" id="765414"/>
    <lineage>
        <taxon>Bacteria</taxon>
        <taxon>Pseudomonadati</taxon>
        <taxon>Pseudomonadota</taxon>
        <taxon>Betaproteobacteria</taxon>
        <taxon>Burkholderiales</taxon>
        <taxon>Burkholderiaceae</taxon>
        <taxon>Paraburkholderia</taxon>
    </lineage>
</organism>
<dbReference type="SUPFAM" id="SSF55729">
    <property type="entry name" value="Acyl-CoA N-acyltransferases (Nat)"/>
    <property type="match status" value="1"/>
</dbReference>
<dbReference type="GO" id="GO:0005840">
    <property type="term" value="C:ribosome"/>
    <property type="evidence" value="ECO:0007669"/>
    <property type="project" value="UniProtKB-KW"/>
</dbReference>
<dbReference type="InterPro" id="IPR052523">
    <property type="entry name" value="Trichothecene_AcTrans"/>
</dbReference>
<evidence type="ECO:0000313" key="3">
    <source>
        <dbReference type="Proteomes" id="UP000571554"/>
    </source>
</evidence>
<dbReference type="InterPro" id="IPR000182">
    <property type="entry name" value="GNAT_dom"/>
</dbReference>
<dbReference type="PROSITE" id="PS51186">
    <property type="entry name" value="GNAT"/>
    <property type="match status" value="1"/>
</dbReference>
<dbReference type="Gene3D" id="3.40.630.30">
    <property type="match status" value="1"/>
</dbReference>
<name>A0A7W9TV48_9BURK</name>
<accession>A0A7W9TV48</accession>
<dbReference type="AlphaFoldDB" id="A0A7W9TV48"/>
<keyword evidence="2" id="KW-0687">Ribonucleoprotein</keyword>